<evidence type="ECO:0000313" key="1">
    <source>
        <dbReference type="EMBL" id="GHE46791.1"/>
    </source>
</evidence>
<dbReference type="AlphaFoldDB" id="A0A918ZDD0"/>
<dbReference type="Proteomes" id="UP000603227">
    <property type="component" value="Unassembled WGS sequence"/>
</dbReference>
<comment type="caution">
    <text evidence="1">The sequence shown here is derived from an EMBL/GenBank/DDBJ whole genome shotgun (WGS) entry which is preliminary data.</text>
</comment>
<reference evidence="1" key="2">
    <citation type="submission" date="2020-09" db="EMBL/GenBank/DDBJ databases">
        <authorList>
            <person name="Sun Q."/>
            <person name="Zhou Y."/>
        </authorList>
    </citation>
    <scope>NUCLEOTIDE SEQUENCE</scope>
    <source>
        <strain evidence="1">CGMCC 4.7403</strain>
    </source>
</reference>
<protein>
    <recommendedName>
        <fullName evidence="3">Transposase</fullName>
    </recommendedName>
</protein>
<reference evidence="1" key="1">
    <citation type="journal article" date="2014" name="Int. J. Syst. Evol. Microbiol.">
        <title>Complete genome sequence of Corynebacterium casei LMG S-19264T (=DSM 44701T), isolated from a smear-ripened cheese.</title>
        <authorList>
            <consortium name="US DOE Joint Genome Institute (JGI-PGF)"/>
            <person name="Walter F."/>
            <person name="Albersmeier A."/>
            <person name="Kalinowski J."/>
            <person name="Ruckert C."/>
        </authorList>
    </citation>
    <scope>NUCLEOTIDE SEQUENCE</scope>
    <source>
        <strain evidence="1">CGMCC 4.7403</strain>
    </source>
</reference>
<keyword evidence="2" id="KW-1185">Reference proteome</keyword>
<evidence type="ECO:0008006" key="3">
    <source>
        <dbReference type="Google" id="ProtNLM"/>
    </source>
</evidence>
<sequence length="181" mass="20064">MPTSRAPPPQGERFLATPGWSGLEPLPGRGWFPRHKPRRLRATYHRTRGVRHLLGVLDLATGKIHYRIRDRKRRQEFLGLLKSLRVRWPDDKLYVIANNFSADVRDWAATHDVELVLTTPDAPGGGETECGGLVANGDELVAQEARVSFGNAVVELAHESLGSAAQCVEPRTRATRGQLSS</sequence>
<name>A0A918ZDD0_9ACTN</name>
<dbReference type="EMBL" id="BNAT01000030">
    <property type="protein sequence ID" value="GHE46791.1"/>
    <property type="molecule type" value="Genomic_DNA"/>
</dbReference>
<proteinExistence type="predicted"/>
<evidence type="ECO:0000313" key="2">
    <source>
        <dbReference type="Proteomes" id="UP000603227"/>
    </source>
</evidence>
<accession>A0A918ZDD0</accession>
<gene>
    <name evidence="1" type="ORF">GCM10017771_67610</name>
</gene>
<organism evidence="1 2">
    <name type="scientific">Streptomyces capitiformicae</name>
    <dbReference type="NCBI Taxonomy" id="2014920"/>
    <lineage>
        <taxon>Bacteria</taxon>
        <taxon>Bacillati</taxon>
        <taxon>Actinomycetota</taxon>
        <taxon>Actinomycetes</taxon>
        <taxon>Kitasatosporales</taxon>
        <taxon>Streptomycetaceae</taxon>
        <taxon>Streptomyces</taxon>
    </lineage>
</organism>